<keyword evidence="3 6" id="KW-0133">Cell shape</keyword>
<dbReference type="GO" id="GO:0008360">
    <property type="term" value="P:regulation of cell shape"/>
    <property type="evidence" value="ECO:0007669"/>
    <property type="project" value="UniProtKB-UniRule"/>
</dbReference>
<keyword evidence="2" id="KW-0808">Transferase</keyword>
<dbReference type="RefSeq" id="WP_065543485.1">
    <property type="nucleotide sequence ID" value="NZ_CP015405.2"/>
</dbReference>
<evidence type="ECO:0000259" key="8">
    <source>
        <dbReference type="PROSITE" id="PS52029"/>
    </source>
</evidence>
<dbReference type="SUPFAM" id="SSF143985">
    <property type="entry name" value="L,D-transpeptidase pre-catalytic domain-like"/>
    <property type="match status" value="1"/>
</dbReference>
<evidence type="ECO:0000313" key="10">
    <source>
        <dbReference type="Proteomes" id="UP000092574"/>
    </source>
</evidence>
<dbReference type="InterPro" id="IPR022029">
    <property type="entry name" value="YoaR-like_PG-bd"/>
</dbReference>
<name>A0A1C7ICI0_9FIRM</name>
<dbReference type="OrthoDB" id="3176960at2"/>
<comment type="pathway">
    <text evidence="1 6">Cell wall biogenesis; peptidoglycan biosynthesis.</text>
</comment>
<keyword evidence="4 6" id="KW-0573">Peptidoglycan synthesis</keyword>
<dbReference type="SUPFAM" id="SSF141523">
    <property type="entry name" value="L,D-transpeptidase catalytic domain-like"/>
    <property type="match status" value="1"/>
</dbReference>
<proteinExistence type="predicted"/>
<dbReference type="GO" id="GO:0071555">
    <property type="term" value="P:cell wall organization"/>
    <property type="evidence" value="ECO:0007669"/>
    <property type="project" value="UniProtKB-UniRule"/>
</dbReference>
<dbReference type="KEGG" id="byl:A4V09_17365"/>
<reference evidence="9" key="1">
    <citation type="submission" date="2017-04" db="EMBL/GenBank/DDBJ databases">
        <title>Complete Genome Sequences of Twelve Strains of a Stable Defined Moderately Diverse Mouse Microbiota 2 (sDMDMm2).</title>
        <authorList>
            <person name="Uchimura Y."/>
            <person name="Wyss M."/>
            <person name="Brugiroux S."/>
            <person name="Limenitakis J.P."/>
            <person name="Stecher B."/>
            <person name="McCoy K.D."/>
            <person name="Macpherson A.J."/>
        </authorList>
    </citation>
    <scope>NUCLEOTIDE SEQUENCE</scope>
    <source>
        <strain evidence="9">YL58</strain>
    </source>
</reference>
<dbReference type="UniPathway" id="UPA00219"/>
<dbReference type="Gene3D" id="2.40.440.10">
    <property type="entry name" value="L,D-transpeptidase catalytic domain-like"/>
    <property type="match status" value="1"/>
</dbReference>
<dbReference type="PROSITE" id="PS52029">
    <property type="entry name" value="LD_TPASE"/>
    <property type="match status" value="1"/>
</dbReference>
<dbReference type="InterPro" id="IPR005490">
    <property type="entry name" value="LD_TPept_cat_dom"/>
</dbReference>
<dbReference type="EMBL" id="CP015405">
    <property type="protein sequence ID" value="ANU77357.1"/>
    <property type="molecule type" value="Genomic_DNA"/>
</dbReference>
<keyword evidence="7" id="KW-1133">Transmembrane helix</keyword>
<dbReference type="Gene3D" id="3.10.20.800">
    <property type="match status" value="1"/>
</dbReference>
<dbReference type="STRING" id="1796616.A4V09_17365"/>
<feature type="transmembrane region" description="Helical" evidence="7">
    <location>
        <begin position="21"/>
        <end position="40"/>
    </location>
</feature>
<keyword evidence="7" id="KW-0812">Transmembrane</keyword>
<dbReference type="GO" id="GO:0005576">
    <property type="term" value="C:extracellular region"/>
    <property type="evidence" value="ECO:0007669"/>
    <property type="project" value="TreeGrafter"/>
</dbReference>
<dbReference type="AlphaFoldDB" id="A0A1C7ICI0"/>
<dbReference type="CDD" id="cd16913">
    <property type="entry name" value="YkuD_like"/>
    <property type="match status" value="1"/>
</dbReference>
<dbReference type="GO" id="GO:0018104">
    <property type="term" value="P:peptidoglycan-protein cross-linking"/>
    <property type="evidence" value="ECO:0007669"/>
    <property type="project" value="TreeGrafter"/>
</dbReference>
<feature type="active site" description="Nucleophile" evidence="6">
    <location>
        <position position="443"/>
    </location>
</feature>
<dbReference type="Proteomes" id="UP000092574">
    <property type="component" value="Chromosome"/>
</dbReference>
<gene>
    <name evidence="9" type="ORF">A4V09_17365</name>
</gene>
<evidence type="ECO:0000256" key="4">
    <source>
        <dbReference type="ARBA" id="ARBA00022984"/>
    </source>
</evidence>
<evidence type="ECO:0000256" key="3">
    <source>
        <dbReference type="ARBA" id="ARBA00022960"/>
    </source>
</evidence>
<feature type="active site" description="Proton donor/acceptor" evidence="6">
    <location>
        <position position="422"/>
    </location>
</feature>
<evidence type="ECO:0000256" key="2">
    <source>
        <dbReference type="ARBA" id="ARBA00022679"/>
    </source>
</evidence>
<organism evidence="9 10">
    <name type="scientific">Blautia pseudococcoides</name>
    <dbReference type="NCBI Taxonomy" id="1796616"/>
    <lineage>
        <taxon>Bacteria</taxon>
        <taxon>Bacillati</taxon>
        <taxon>Bacillota</taxon>
        <taxon>Clostridia</taxon>
        <taxon>Lachnospirales</taxon>
        <taxon>Lachnospiraceae</taxon>
        <taxon>Blautia</taxon>
    </lineage>
</organism>
<dbReference type="Pfam" id="PF03734">
    <property type="entry name" value="YkuD"/>
    <property type="match status" value="1"/>
</dbReference>
<dbReference type="InterPro" id="IPR050979">
    <property type="entry name" value="LD-transpeptidase"/>
</dbReference>
<keyword evidence="5 6" id="KW-0961">Cell wall biogenesis/degradation</keyword>
<feature type="domain" description="L,D-TPase catalytic" evidence="8">
    <location>
        <begin position="348"/>
        <end position="467"/>
    </location>
</feature>
<evidence type="ECO:0000256" key="5">
    <source>
        <dbReference type="ARBA" id="ARBA00023316"/>
    </source>
</evidence>
<sequence length="467" mass="52692">MKKKKGKKGKYTKAKKIVLGILIGYIALMVLGYIAGVVYFTKHFYLGSQINGMNASGKSVEDVEDNIVDEIASYTLHLKERDGKTESIVASQMNMQYVDDGKIQELKDKQNPFLWFLSFAHQNDYDMSATTTYDKDMLYSAIDALDAFQEANITQPADAYLGDTDTGYEIVPEVMGNALDKDKVKEQILKAIDEGKTELDLEAEECYLKPTVYSTDENLIKQRDQSNVFLGVTVTFDFSDRQEAVNKDVIKNWLTTDENGDVVLDEEKAKEYVVEMAKKYDTFGYPRQFVTSTGETITVSGGDYGWLIARNDTTTKLVEAIKSGQSQTMEPEYTYRGYVRDTNDIGNTYVEISLQAQHMWFYKDGQLLVSTDVVTGNHNQGWDTHTGIYGIMYKERNATLVGENYSSPVQYWMPFYANTGIHDADWRESFGGSEYINNGSHGCVNTPPANAEKIYNNIEKGVPVVVY</sequence>
<dbReference type="Pfam" id="PF12229">
    <property type="entry name" value="PG_binding_4"/>
    <property type="match status" value="2"/>
</dbReference>
<evidence type="ECO:0000256" key="6">
    <source>
        <dbReference type="PROSITE-ProRule" id="PRU01373"/>
    </source>
</evidence>
<dbReference type="GO" id="GO:0071972">
    <property type="term" value="F:peptidoglycan L,D-transpeptidase activity"/>
    <property type="evidence" value="ECO:0007669"/>
    <property type="project" value="TreeGrafter"/>
</dbReference>
<dbReference type="PANTHER" id="PTHR30582">
    <property type="entry name" value="L,D-TRANSPEPTIDASE"/>
    <property type="match status" value="1"/>
</dbReference>
<dbReference type="GO" id="GO:0016740">
    <property type="term" value="F:transferase activity"/>
    <property type="evidence" value="ECO:0007669"/>
    <property type="project" value="UniProtKB-KW"/>
</dbReference>
<keyword evidence="7" id="KW-0472">Membrane</keyword>
<accession>A0A1C7ICI0</accession>
<dbReference type="PANTHER" id="PTHR30582:SF33">
    <property type="entry name" value="EXPORTED PROTEIN"/>
    <property type="match status" value="1"/>
</dbReference>
<evidence type="ECO:0000256" key="1">
    <source>
        <dbReference type="ARBA" id="ARBA00004752"/>
    </source>
</evidence>
<protein>
    <recommendedName>
        <fullName evidence="8">L,D-TPase catalytic domain-containing protein</fullName>
    </recommendedName>
</protein>
<keyword evidence="10" id="KW-1185">Reference proteome</keyword>
<evidence type="ECO:0000313" key="9">
    <source>
        <dbReference type="EMBL" id="ANU77357.1"/>
    </source>
</evidence>
<evidence type="ECO:0000256" key="7">
    <source>
        <dbReference type="SAM" id="Phobius"/>
    </source>
</evidence>
<dbReference type="InterPro" id="IPR038063">
    <property type="entry name" value="Transpep_catalytic_dom"/>
</dbReference>
<dbReference type="InterPro" id="IPR038054">
    <property type="entry name" value="LD_TPept-like_central_sf"/>
</dbReference>